<dbReference type="EMBL" id="NWSH01004822">
    <property type="protein sequence ID" value="PCG64671.1"/>
    <property type="molecule type" value="Genomic_DNA"/>
</dbReference>
<dbReference type="InterPro" id="IPR000463">
    <property type="entry name" value="Fatty_acid-bd"/>
</dbReference>
<dbReference type="InterPro" id="IPR012674">
    <property type="entry name" value="Calycin"/>
</dbReference>
<sequence length="134" mass="14995">MAFLNKTYKFVKQENFEGFLAAAGVPAEKHERVVKYAPDHKLIKDGDTYTYITQGPDSSKETKFQSGVTVDDVIGEQKQPIKSTYVVDGNTVTQTVVADNGKAEFKREYIGDECIVTITREGWDGVAKRYYKAA</sequence>
<name>A0A2A4IY62_HELVI</name>
<accession>A0A2A4IY62</accession>
<dbReference type="SUPFAM" id="SSF50814">
    <property type="entry name" value="Lipocalins"/>
    <property type="match status" value="1"/>
</dbReference>
<dbReference type="Gene3D" id="2.40.128.20">
    <property type="match status" value="1"/>
</dbReference>
<reference evidence="2" key="1">
    <citation type="submission" date="2017-09" db="EMBL/GenBank/DDBJ databases">
        <title>Contemporary evolution of a Lepidopteran species, Heliothis virescens, in response to modern agricultural practices.</title>
        <authorList>
            <person name="Fritz M.L."/>
            <person name="Deyonke A.M."/>
            <person name="Papanicolaou A."/>
            <person name="Micinski S."/>
            <person name="Westbrook J."/>
            <person name="Gould F."/>
        </authorList>
    </citation>
    <scope>NUCLEOTIDE SEQUENCE [LARGE SCALE GENOMIC DNA]</scope>
    <source>
        <strain evidence="2">HvINT-</strain>
        <tissue evidence="2">Whole body</tissue>
    </source>
</reference>
<proteinExistence type="predicted"/>
<dbReference type="PROSITE" id="PS00214">
    <property type="entry name" value="FABP"/>
    <property type="match status" value="1"/>
</dbReference>
<dbReference type="GO" id="GO:0008289">
    <property type="term" value="F:lipid binding"/>
    <property type="evidence" value="ECO:0007669"/>
    <property type="project" value="InterPro"/>
</dbReference>
<gene>
    <name evidence="2" type="ORF">B5V51_10331</name>
</gene>
<feature type="domain" description="Cytosolic fatty-acid binding proteins" evidence="1">
    <location>
        <begin position="6"/>
        <end position="23"/>
    </location>
</feature>
<comment type="caution">
    <text evidence="2">The sequence shown here is derived from an EMBL/GenBank/DDBJ whole genome shotgun (WGS) entry which is preliminary data.</text>
</comment>
<organism evidence="2">
    <name type="scientific">Heliothis virescens</name>
    <name type="common">Tobacco budworm moth</name>
    <dbReference type="NCBI Taxonomy" id="7102"/>
    <lineage>
        <taxon>Eukaryota</taxon>
        <taxon>Metazoa</taxon>
        <taxon>Ecdysozoa</taxon>
        <taxon>Arthropoda</taxon>
        <taxon>Hexapoda</taxon>
        <taxon>Insecta</taxon>
        <taxon>Pterygota</taxon>
        <taxon>Neoptera</taxon>
        <taxon>Endopterygota</taxon>
        <taxon>Lepidoptera</taxon>
        <taxon>Glossata</taxon>
        <taxon>Ditrysia</taxon>
        <taxon>Noctuoidea</taxon>
        <taxon>Noctuidae</taxon>
        <taxon>Heliothinae</taxon>
        <taxon>Heliothis</taxon>
    </lineage>
</organism>
<evidence type="ECO:0000313" key="2">
    <source>
        <dbReference type="EMBL" id="PCG64671.1"/>
    </source>
</evidence>
<dbReference type="AlphaFoldDB" id="A0A2A4IY62"/>
<evidence type="ECO:0000259" key="1">
    <source>
        <dbReference type="PROSITE" id="PS00214"/>
    </source>
</evidence>
<protein>
    <recommendedName>
        <fullName evidence="1">Cytosolic fatty-acid binding proteins domain-containing protein</fullName>
    </recommendedName>
</protein>